<sequence>MNSMVSSLLGAVTTQPGVKDALFQVDKLGEQGDHAALVALAAGLEARHSATPSERRWRLHAVSDHLEEVLAQGRDFESALALLEVARQPRDARFQGLHSASRRAQDIASLLATFRPASTFIELLAHRRGPDDLTELFACGIHEYVLRGSSLASHPHVRDFWAQVVQRGHPLAELPLTRSSWESALGLDLGVEDLSSTVSSLASRMASDDDDDAPTLPNIQVAVRDEPVPPHFAAVIETRGDDGPPSQYEQRVLKLRPSLPKAPADSIQSVLVDLDLDLLKDADFVTCNRAALEDVVSSLFGLAVFGARGWQGALGAAHGRLALWRTLAGLSGFEGPLDPKALGARLEACGWYRFEASERVRNASRRLGLVCLRPGGTSLALLAVRDEP</sequence>
<gene>
    <name evidence="1" type="ORF">JY572_32010</name>
</gene>
<dbReference type="Pfam" id="PF19681">
    <property type="entry name" value="DUF6183"/>
    <property type="match status" value="1"/>
</dbReference>
<evidence type="ECO:0000313" key="1">
    <source>
        <dbReference type="EMBL" id="QSQ12937.1"/>
    </source>
</evidence>
<dbReference type="RefSeq" id="WP_206714645.1">
    <property type="nucleotide sequence ID" value="NZ_CP071091.1"/>
</dbReference>
<accession>A0ABX7N5H4</accession>
<reference evidence="1 2" key="1">
    <citation type="submission" date="2021-02" db="EMBL/GenBank/DDBJ databases">
        <title>De Novo genome assembly of isolated myxobacteria.</title>
        <authorList>
            <person name="Stevens D.C."/>
        </authorList>
    </citation>
    <scope>NUCLEOTIDE SEQUENCE [LARGE SCALE GENOMIC DNA]</scope>
    <source>
        <strain evidence="1 2">SCHIC003</strain>
    </source>
</reference>
<dbReference type="InterPro" id="IPR045756">
    <property type="entry name" value="DUF6183"/>
</dbReference>
<dbReference type="Proteomes" id="UP000663090">
    <property type="component" value="Chromosome"/>
</dbReference>
<dbReference type="EMBL" id="CP071091">
    <property type="protein sequence ID" value="QSQ12937.1"/>
    <property type="molecule type" value="Genomic_DNA"/>
</dbReference>
<evidence type="ECO:0000313" key="2">
    <source>
        <dbReference type="Proteomes" id="UP000663090"/>
    </source>
</evidence>
<name>A0ABX7N5H4_9BACT</name>
<proteinExistence type="predicted"/>
<keyword evidence="2" id="KW-1185">Reference proteome</keyword>
<protein>
    <submittedName>
        <fullName evidence="1">Uncharacterized protein</fullName>
    </submittedName>
</protein>
<organism evidence="1 2">
    <name type="scientific">Myxococcus landrumensis</name>
    <dbReference type="NCBI Taxonomy" id="2813577"/>
    <lineage>
        <taxon>Bacteria</taxon>
        <taxon>Pseudomonadati</taxon>
        <taxon>Myxococcota</taxon>
        <taxon>Myxococcia</taxon>
        <taxon>Myxococcales</taxon>
        <taxon>Cystobacterineae</taxon>
        <taxon>Myxococcaceae</taxon>
        <taxon>Myxococcus</taxon>
    </lineage>
</organism>